<comment type="subcellular location">
    <subcellularLocation>
        <location evidence="1">Mitochondrion inner membrane</location>
    </subcellularLocation>
</comment>
<protein>
    <recommendedName>
        <fullName evidence="1">MICOS complex subunit</fullName>
    </recommendedName>
</protein>
<feature type="region of interest" description="Disordered" evidence="2">
    <location>
        <begin position="242"/>
        <end position="267"/>
    </location>
</feature>
<evidence type="ECO:0000313" key="3">
    <source>
        <dbReference type="EMBL" id="KAF9957612.1"/>
    </source>
</evidence>
<dbReference type="GO" id="GO:0061617">
    <property type="term" value="C:MICOS complex"/>
    <property type="evidence" value="ECO:0007669"/>
    <property type="project" value="UniProtKB-UniRule"/>
</dbReference>
<feature type="compositionally biased region" description="Low complexity" evidence="2">
    <location>
        <begin position="190"/>
        <end position="200"/>
    </location>
</feature>
<evidence type="ECO:0000256" key="2">
    <source>
        <dbReference type="SAM" id="MobiDB-lite"/>
    </source>
</evidence>
<dbReference type="PANTHER" id="PTHR28268:SF1">
    <property type="entry name" value="MICOS SUBUNIT MIC26"/>
    <property type="match status" value="1"/>
</dbReference>
<dbReference type="AlphaFoldDB" id="A0A9P6J154"/>
<dbReference type="GO" id="GO:0042407">
    <property type="term" value="P:cristae formation"/>
    <property type="evidence" value="ECO:0007669"/>
    <property type="project" value="InterPro"/>
</dbReference>
<comment type="subunit">
    <text evidence="1">Component of the mitochondrial contact site and cristae organizing system (MICOS) complex.</text>
</comment>
<reference evidence="3" key="1">
    <citation type="journal article" date="2020" name="Fungal Divers.">
        <title>Resolving the Mortierellaceae phylogeny through synthesis of multi-gene phylogenetics and phylogenomics.</title>
        <authorList>
            <person name="Vandepol N."/>
            <person name="Liber J."/>
            <person name="Desiro A."/>
            <person name="Na H."/>
            <person name="Kennedy M."/>
            <person name="Barry K."/>
            <person name="Grigoriev I.V."/>
            <person name="Miller A.N."/>
            <person name="O'Donnell K."/>
            <person name="Stajich J.E."/>
            <person name="Bonito G."/>
        </authorList>
    </citation>
    <scope>NUCLEOTIDE SEQUENCE</scope>
    <source>
        <strain evidence="3">MES-2147</strain>
    </source>
</reference>
<dbReference type="Proteomes" id="UP000749646">
    <property type="component" value="Unassembled WGS sequence"/>
</dbReference>
<feature type="transmembrane region" description="Helical" evidence="1">
    <location>
        <begin position="134"/>
        <end position="153"/>
    </location>
</feature>
<proteinExistence type="predicted"/>
<dbReference type="InterPro" id="IPR033181">
    <property type="entry name" value="Mic26_fungi"/>
</dbReference>
<dbReference type="EMBL" id="JAAAHW010006612">
    <property type="protein sequence ID" value="KAF9957612.1"/>
    <property type="molecule type" value="Genomic_DNA"/>
</dbReference>
<keyword evidence="1" id="KW-0812">Transmembrane</keyword>
<dbReference type="InterPro" id="IPR019166">
    <property type="entry name" value="MIC26/MIC27"/>
</dbReference>
<accession>A0A9P6J154</accession>
<dbReference type="Pfam" id="PF09769">
    <property type="entry name" value="ApoO"/>
    <property type="match status" value="1"/>
</dbReference>
<keyword evidence="4" id="KW-1185">Reference proteome</keyword>
<keyword evidence="1" id="KW-0999">Mitochondrion inner membrane</keyword>
<keyword evidence="1" id="KW-0472">Membrane</keyword>
<comment type="function">
    <text evidence="1">Component of the MICOS complex, a large protein complex of the mitochondrial inner membrane that plays crucial roles in the maintenance of crista junctions, inner membrane architecture, and formation of contact sites to the outer membrane.</text>
</comment>
<keyword evidence="1" id="KW-1133">Transmembrane helix</keyword>
<dbReference type="OrthoDB" id="2399148at2759"/>
<sequence>MFRAAQSLKSKSVVAVGVGMGLLASTRGAIVFAEGKERKQKLPIYDEPEPEMVVKEEPTRLNEAFRVARQETDRQILGMKQHFQVVTNKVVDLEKEAENNIKSVLVKEEDVMPAAIYVIVAGFAGSIVASRRNILLRVFTPVAFSAMAFGYFFPTSSNRLIARASHSDVSKYLPQDLQKQVRDLTGRFDNNNNNNNNSSSHVAAAESTLGKTVQQVKNSAMEAGETVKEKVAEIKKVIVDEQKTKTKEADPETGATTTRAEEAHKRV</sequence>
<dbReference type="GO" id="GO:0044284">
    <property type="term" value="C:mitochondrial crista junction"/>
    <property type="evidence" value="ECO:0007669"/>
    <property type="project" value="TreeGrafter"/>
</dbReference>
<evidence type="ECO:0000313" key="4">
    <source>
        <dbReference type="Proteomes" id="UP000749646"/>
    </source>
</evidence>
<feature type="transmembrane region" description="Helical" evidence="1">
    <location>
        <begin position="111"/>
        <end position="129"/>
    </location>
</feature>
<keyword evidence="1" id="KW-0496">Mitochondrion</keyword>
<feature type="region of interest" description="Disordered" evidence="2">
    <location>
        <begin position="187"/>
        <end position="209"/>
    </location>
</feature>
<name>A0A9P6J154_9FUNG</name>
<gene>
    <name evidence="3" type="ORF">BGZ65_001958</name>
</gene>
<organism evidence="3 4">
    <name type="scientific">Modicella reniformis</name>
    <dbReference type="NCBI Taxonomy" id="1440133"/>
    <lineage>
        <taxon>Eukaryota</taxon>
        <taxon>Fungi</taxon>
        <taxon>Fungi incertae sedis</taxon>
        <taxon>Mucoromycota</taxon>
        <taxon>Mortierellomycotina</taxon>
        <taxon>Mortierellomycetes</taxon>
        <taxon>Mortierellales</taxon>
        <taxon>Mortierellaceae</taxon>
        <taxon>Modicella</taxon>
    </lineage>
</organism>
<comment type="caution">
    <text evidence="3">The sequence shown here is derived from an EMBL/GenBank/DDBJ whole genome shotgun (WGS) entry which is preliminary data.</text>
</comment>
<evidence type="ECO:0000256" key="1">
    <source>
        <dbReference type="RuleBase" id="RU363021"/>
    </source>
</evidence>
<dbReference type="PANTHER" id="PTHR28268">
    <property type="entry name" value="MICOS SUBUNIT MIC26"/>
    <property type="match status" value="1"/>
</dbReference>